<accession>A0A8T1XUM7</accession>
<evidence type="ECO:0000256" key="1">
    <source>
        <dbReference type="SAM" id="MobiDB-lite"/>
    </source>
</evidence>
<comment type="caution">
    <text evidence="2">The sequence shown here is derived from an EMBL/GenBank/DDBJ whole genome shotgun (WGS) entry which is preliminary data.</text>
</comment>
<feature type="region of interest" description="Disordered" evidence="1">
    <location>
        <begin position="105"/>
        <end position="144"/>
    </location>
</feature>
<evidence type="ECO:0000313" key="2">
    <source>
        <dbReference type="EMBL" id="KAG7537838.1"/>
    </source>
</evidence>
<proteinExistence type="predicted"/>
<reference evidence="2 3" key="1">
    <citation type="submission" date="2020-12" db="EMBL/GenBank/DDBJ databases">
        <title>Concerted genomic and epigenomic changes stabilize Arabidopsis allopolyploids.</title>
        <authorList>
            <person name="Chen Z."/>
        </authorList>
    </citation>
    <scope>NUCLEOTIDE SEQUENCE [LARGE SCALE GENOMIC DNA]</scope>
    <source>
        <strain evidence="2">As9502</strain>
        <tissue evidence="2">Leaf</tissue>
    </source>
</reference>
<evidence type="ECO:0000313" key="3">
    <source>
        <dbReference type="Proteomes" id="UP000694251"/>
    </source>
</evidence>
<name>A0A8T1XUM7_ARASU</name>
<feature type="compositionally biased region" description="Basic residues" evidence="1">
    <location>
        <begin position="111"/>
        <end position="144"/>
    </location>
</feature>
<dbReference type="EMBL" id="JAEFBJ010000013">
    <property type="protein sequence ID" value="KAG7537838.1"/>
    <property type="molecule type" value="Genomic_DNA"/>
</dbReference>
<dbReference type="Proteomes" id="UP000694251">
    <property type="component" value="Chromosome 13"/>
</dbReference>
<keyword evidence="3" id="KW-1185">Reference proteome</keyword>
<sequence length="301" mass="35089">MGSNREGTDDLETSLREVQDELFRKMQDEFKKMQVDMMKEIQKVKFEMMDGLKSLQKTLNRMVDITRCLKADCERARSQDLRVDTVTNLQVLLESQELVKLPLKRSAASPPKRRQAQTVPNRRRHHTARTRKRHRYGRKGKMTRTWKKMKKVSRAEMRKKQQGKKPMTEVLACRQRLPSSEATWKDEKAFLRTLRTRFMLNGGVLIGSKAMNTSTCVVYNLVGLWAKVWDASGAVEDRYSARFYLAGVVAQRSDRLLFLFSFSFFPHTSSLYRCEKLLPASEYLRMPSIPRYDIGNNGYVS</sequence>
<protein>
    <submittedName>
        <fullName evidence="2">Uncharacterized protein</fullName>
    </submittedName>
</protein>
<dbReference type="AlphaFoldDB" id="A0A8T1XUM7"/>
<gene>
    <name evidence="2" type="ORF">ISN44_As13g016820</name>
</gene>
<dbReference type="OrthoDB" id="10657686at2759"/>
<organism evidence="2 3">
    <name type="scientific">Arabidopsis suecica</name>
    <name type="common">Swedish thale-cress</name>
    <name type="synonym">Cardaminopsis suecica</name>
    <dbReference type="NCBI Taxonomy" id="45249"/>
    <lineage>
        <taxon>Eukaryota</taxon>
        <taxon>Viridiplantae</taxon>
        <taxon>Streptophyta</taxon>
        <taxon>Embryophyta</taxon>
        <taxon>Tracheophyta</taxon>
        <taxon>Spermatophyta</taxon>
        <taxon>Magnoliopsida</taxon>
        <taxon>eudicotyledons</taxon>
        <taxon>Gunneridae</taxon>
        <taxon>Pentapetalae</taxon>
        <taxon>rosids</taxon>
        <taxon>malvids</taxon>
        <taxon>Brassicales</taxon>
        <taxon>Brassicaceae</taxon>
        <taxon>Camelineae</taxon>
        <taxon>Arabidopsis</taxon>
    </lineage>
</organism>